<keyword evidence="3" id="KW-1185">Reference proteome</keyword>
<dbReference type="AlphaFoldDB" id="A0AAQ4FTX4"/>
<reference evidence="2 3" key="1">
    <citation type="journal article" date="2023" name="Arcadia Sci">
        <title>De novo assembly of a long-read Amblyomma americanum tick genome.</title>
        <authorList>
            <person name="Chou S."/>
            <person name="Poskanzer K.E."/>
            <person name="Rollins M."/>
            <person name="Thuy-Boun P.S."/>
        </authorList>
    </citation>
    <scope>NUCLEOTIDE SEQUENCE [LARGE SCALE GENOMIC DNA]</scope>
    <source>
        <strain evidence="2">F_SG_1</strain>
        <tissue evidence="2">Salivary glands</tissue>
    </source>
</reference>
<feature type="region of interest" description="Disordered" evidence="1">
    <location>
        <begin position="1"/>
        <end position="21"/>
    </location>
</feature>
<comment type="caution">
    <text evidence="2">The sequence shown here is derived from an EMBL/GenBank/DDBJ whole genome shotgun (WGS) entry which is preliminary data.</text>
</comment>
<sequence length="164" mass="18049">MRPLRKSAARRQRRPTGNRDHLRRTWVSRRPGRRGCLRSKQRTWPRRSLSTRGAGIARETQVVYFRALPSAVRATRATVSECVPSLQIGPESPAAFATDTCHDDTGRVVSEACAPSAECQATSPSQRTAASRAVGRLPSRLSPPSYFICGRRTTHTVHMTAAGP</sequence>
<protein>
    <submittedName>
        <fullName evidence="2">Uncharacterized protein</fullName>
    </submittedName>
</protein>
<accession>A0AAQ4FTX4</accession>
<dbReference type="EMBL" id="JARKHS020000054">
    <property type="protein sequence ID" value="KAK8789172.1"/>
    <property type="molecule type" value="Genomic_DNA"/>
</dbReference>
<gene>
    <name evidence="2" type="ORF">V5799_021058</name>
</gene>
<evidence type="ECO:0000313" key="2">
    <source>
        <dbReference type="EMBL" id="KAK8789172.1"/>
    </source>
</evidence>
<proteinExistence type="predicted"/>
<organism evidence="2 3">
    <name type="scientific">Amblyomma americanum</name>
    <name type="common">Lone star tick</name>
    <dbReference type="NCBI Taxonomy" id="6943"/>
    <lineage>
        <taxon>Eukaryota</taxon>
        <taxon>Metazoa</taxon>
        <taxon>Ecdysozoa</taxon>
        <taxon>Arthropoda</taxon>
        <taxon>Chelicerata</taxon>
        <taxon>Arachnida</taxon>
        <taxon>Acari</taxon>
        <taxon>Parasitiformes</taxon>
        <taxon>Ixodida</taxon>
        <taxon>Ixodoidea</taxon>
        <taxon>Ixodidae</taxon>
        <taxon>Amblyomminae</taxon>
        <taxon>Amblyomma</taxon>
    </lineage>
</organism>
<name>A0AAQ4FTX4_AMBAM</name>
<evidence type="ECO:0000313" key="3">
    <source>
        <dbReference type="Proteomes" id="UP001321473"/>
    </source>
</evidence>
<dbReference type="Proteomes" id="UP001321473">
    <property type="component" value="Unassembled WGS sequence"/>
</dbReference>
<evidence type="ECO:0000256" key="1">
    <source>
        <dbReference type="SAM" id="MobiDB-lite"/>
    </source>
</evidence>